<name>A0A2J6PRL8_9HELO</name>
<evidence type="ECO:0000256" key="1">
    <source>
        <dbReference type="SAM" id="Phobius"/>
    </source>
</evidence>
<dbReference type="Proteomes" id="UP000235672">
    <property type="component" value="Unassembled WGS sequence"/>
</dbReference>
<keyword evidence="1" id="KW-1133">Transmembrane helix</keyword>
<feature type="transmembrane region" description="Helical" evidence="1">
    <location>
        <begin position="15"/>
        <end position="34"/>
    </location>
</feature>
<keyword evidence="3" id="KW-1185">Reference proteome</keyword>
<sequence length="57" mass="6587">MKLRCDLVELYDAPIAVFLIIIYLANRVSSICWWREARIAKPITQVISELIVCEGHL</sequence>
<proteinExistence type="predicted"/>
<dbReference type="EMBL" id="KZ613504">
    <property type="protein sequence ID" value="PMD16673.1"/>
    <property type="molecule type" value="Genomic_DNA"/>
</dbReference>
<keyword evidence="1" id="KW-0472">Membrane</keyword>
<protein>
    <submittedName>
        <fullName evidence="2">Uncharacterized protein</fullName>
    </submittedName>
</protein>
<evidence type="ECO:0000313" key="3">
    <source>
        <dbReference type="Proteomes" id="UP000235672"/>
    </source>
</evidence>
<evidence type="ECO:0000313" key="2">
    <source>
        <dbReference type="EMBL" id="PMD16673.1"/>
    </source>
</evidence>
<gene>
    <name evidence="2" type="ORF">NA56DRAFT_649244</name>
</gene>
<dbReference type="AlphaFoldDB" id="A0A2J6PRL8"/>
<reference evidence="2 3" key="1">
    <citation type="submission" date="2016-05" db="EMBL/GenBank/DDBJ databases">
        <title>A degradative enzymes factory behind the ericoid mycorrhizal symbiosis.</title>
        <authorList>
            <consortium name="DOE Joint Genome Institute"/>
            <person name="Martino E."/>
            <person name="Morin E."/>
            <person name="Grelet G."/>
            <person name="Kuo A."/>
            <person name="Kohler A."/>
            <person name="Daghino S."/>
            <person name="Barry K."/>
            <person name="Choi C."/>
            <person name="Cichocki N."/>
            <person name="Clum A."/>
            <person name="Copeland A."/>
            <person name="Hainaut M."/>
            <person name="Haridas S."/>
            <person name="Labutti K."/>
            <person name="Lindquist E."/>
            <person name="Lipzen A."/>
            <person name="Khouja H.-R."/>
            <person name="Murat C."/>
            <person name="Ohm R."/>
            <person name="Olson A."/>
            <person name="Spatafora J."/>
            <person name="Veneault-Fourrey C."/>
            <person name="Henrissat B."/>
            <person name="Grigoriev I."/>
            <person name="Martin F."/>
            <person name="Perotto S."/>
        </authorList>
    </citation>
    <scope>NUCLEOTIDE SEQUENCE [LARGE SCALE GENOMIC DNA]</scope>
    <source>
        <strain evidence="2 3">UAMH 7357</strain>
    </source>
</reference>
<accession>A0A2J6PRL8</accession>
<organism evidence="2 3">
    <name type="scientific">Hyaloscypha hepaticicola</name>
    <dbReference type="NCBI Taxonomy" id="2082293"/>
    <lineage>
        <taxon>Eukaryota</taxon>
        <taxon>Fungi</taxon>
        <taxon>Dikarya</taxon>
        <taxon>Ascomycota</taxon>
        <taxon>Pezizomycotina</taxon>
        <taxon>Leotiomycetes</taxon>
        <taxon>Helotiales</taxon>
        <taxon>Hyaloscyphaceae</taxon>
        <taxon>Hyaloscypha</taxon>
    </lineage>
</organism>
<keyword evidence="1" id="KW-0812">Transmembrane</keyword>